<dbReference type="OrthoDB" id="9805316at2"/>
<sequence length="294" mass="33850">MNFSHVYEIYCNRINKKLFEIIQDLPFQNSVLLKAMKYSTLLGGKRLRSCLIYATGEIFQINITTLDVISAAVELVHSYSLIHDDLPCIDNDYYRRGKISCHIKYGENIALLAGDALQGLAFNILSNNNMPGVHDAIRLKMISEFSNSIGYSGMCIGQMLDLEKTRKEINISELKKINLYKTAFLIRCSIRLAYFSSNNFSKEVLLILDKFSVSIGLAFQIQDDICDFKHDIKKFKDKKNKIKNTYPLLIGLKKSKIKIKELYEEALFALKILKKNFDVNILELLTRFIIKDFK</sequence>
<keyword evidence="6" id="KW-0414">Isoprene biosynthesis</keyword>
<keyword evidence="4" id="KW-0479">Metal-binding</keyword>
<dbReference type="PANTHER" id="PTHR43281:SF1">
    <property type="entry name" value="FARNESYL DIPHOSPHATE SYNTHASE"/>
    <property type="match status" value="1"/>
</dbReference>
<dbReference type="EMBL" id="CP032759">
    <property type="protein sequence ID" value="AYN24620.1"/>
    <property type="molecule type" value="Genomic_DNA"/>
</dbReference>
<dbReference type="SUPFAM" id="SSF48576">
    <property type="entry name" value="Terpenoid synthases"/>
    <property type="match status" value="1"/>
</dbReference>
<dbReference type="InterPro" id="IPR000092">
    <property type="entry name" value="Polyprenyl_synt"/>
</dbReference>
<dbReference type="CDD" id="cd00685">
    <property type="entry name" value="Trans_IPPS_HT"/>
    <property type="match status" value="1"/>
</dbReference>
<organism evidence="8 9">
    <name type="scientific">Buchnera aphidicola subsp. Rhopalosiphum maidis</name>
    <dbReference type="NCBI Taxonomy" id="118109"/>
    <lineage>
        <taxon>Bacteria</taxon>
        <taxon>Pseudomonadati</taxon>
        <taxon>Pseudomonadota</taxon>
        <taxon>Gammaproteobacteria</taxon>
        <taxon>Enterobacterales</taxon>
        <taxon>Erwiniaceae</taxon>
        <taxon>Buchnera</taxon>
    </lineage>
</organism>
<evidence type="ECO:0000256" key="3">
    <source>
        <dbReference type="ARBA" id="ARBA00022679"/>
    </source>
</evidence>
<evidence type="ECO:0000256" key="7">
    <source>
        <dbReference type="RuleBase" id="RU004466"/>
    </source>
</evidence>
<dbReference type="AlphaFoldDB" id="A0A3G2I5E1"/>
<evidence type="ECO:0000256" key="4">
    <source>
        <dbReference type="ARBA" id="ARBA00022723"/>
    </source>
</evidence>
<dbReference type="SFLD" id="SFLDG01017">
    <property type="entry name" value="Polyprenyl_Transferase_Like"/>
    <property type="match status" value="1"/>
</dbReference>
<dbReference type="SFLD" id="SFLDS00005">
    <property type="entry name" value="Isoprenoid_Synthase_Type_I"/>
    <property type="match status" value="1"/>
</dbReference>
<evidence type="ECO:0000313" key="9">
    <source>
        <dbReference type="Proteomes" id="UP000271533"/>
    </source>
</evidence>
<accession>A0A3G2I5E1</accession>
<dbReference type="Pfam" id="PF00348">
    <property type="entry name" value="polyprenyl_synt"/>
    <property type="match status" value="1"/>
</dbReference>
<name>A0A3G2I5E1_BUCRM</name>
<evidence type="ECO:0000313" key="8">
    <source>
        <dbReference type="EMBL" id="AYN24620.1"/>
    </source>
</evidence>
<evidence type="ECO:0000256" key="2">
    <source>
        <dbReference type="ARBA" id="ARBA00006706"/>
    </source>
</evidence>
<dbReference type="Proteomes" id="UP000271533">
    <property type="component" value="Chromosome"/>
</dbReference>
<dbReference type="FunFam" id="1.10.600.10:FF:000001">
    <property type="entry name" value="Geranylgeranyl diphosphate synthase"/>
    <property type="match status" value="1"/>
</dbReference>
<comment type="cofactor">
    <cofactor evidence="1">
        <name>Mg(2+)</name>
        <dbReference type="ChEBI" id="CHEBI:18420"/>
    </cofactor>
</comment>
<reference evidence="8 9" key="1">
    <citation type="submission" date="2018-10" db="EMBL/GenBank/DDBJ databases">
        <title>Genome sequence of the corn leaf aphid (Rhopalosiphum maidis Fitch).</title>
        <authorList>
            <person name="Chen W."/>
            <person name="Shakir S."/>
            <person name="Bigham M."/>
            <person name="Fei Z."/>
            <person name="Jander G."/>
        </authorList>
    </citation>
    <scope>NUCLEOTIDE SEQUENCE [LARGE SCALE GENOMIC DNA]</scope>
    <source>
        <strain evidence="8 9">BTI</strain>
    </source>
</reference>
<dbReference type="GO" id="GO:0016114">
    <property type="term" value="P:terpenoid biosynthetic process"/>
    <property type="evidence" value="ECO:0007669"/>
    <property type="project" value="UniProtKB-ARBA"/>
</dbReference>
<dbReference type="InterPro" id="IPR033749">
    <property type="entry name" value="Polyprenyl_synt_CS"/>
</dbReference>
<dbReference type="Gene3D" id="1.10.600.10">
    <property type="entry name" value="Farnesyl Diphosphate Synthase"/>
    <property type="match status" value="1"/>
</dbReference>
<dbReference type="GO" id="GO:0046872">
    <property type="term" value="F:metal ion binding"/>
    <property type="evidence" value="ECO:0007669"/>
    <property type="project" value="UniProtKB-KW"/>
</dbReference>
<evidence type="ECO:0000256" key="1">
    <source>
        <dbReference type="ARBA" id="ARBA00001946"/>
    </source>
</evidence>
<dbReference type="PANTHER" id="PTHR43281">
    <property type="entry name" value="FARNESYL DIPHOSPHATE SYNTHASE"/>
    <property type="match status" value="1"/>
</dbReference>
<dbReference type="GO" id="GO:0004659">
    <property type="term" value="F:prenyltransferase activity"/>
    <property type="evidence" value="ECO:0007669"/>
    <property type="project" value="InterPro"/>
</dbReference>
<evidence type="ECO:0000256" key="6">
    <source>
        <dbReference type="ARBA" id="ARBA00023229"/>
    </source>
</evidence>
<keyword evidence="3 7" id="KW-0808">Transferase</keyword>
<evidence type="ECO:0000256" key="5">
    <source>
        <dbReference type="ARBA" id="ARBA00022842"/>
    </source>
</evidence>
<dbReference type="GO" id="GO:0008654">
    <property type="term" value="P:phospholipid biosynthetic process"/>
    <property type="evidence" value="ECO:0007669"/>
    <property type="project" value="UniProtKB-ARBA"/>
</dbReference>
<dbReference type="PROSITE" id="PS00444">
    <property type="entry name" value="POLYPRENYL_SYNTHASE_2"/>
    <property type="match status" value="1"/>
</dbReference>
<keyword evidence="5" id="KW-0460">Magnesium</keyword>
<gene>
    <name evidence="8" type="ORF">D8S97_01410</name>
</gene>
<proteinExistence type="inferred from homology"/>
<comment type="similarity">
    <text evidence="2 7">Belongs to the FPP/GGPP synthase family.</text>
</comment>
<protein>
    <submittedName>
        <fullName evidence="8">(2E,6E)-farnesyl diphosphate synthase</fullName>
    </submittedName>
</protein>
<dbReference type="RefSeq" id="WP_158361124.1">
    <property type="nucleotide sequence ID" value="NZ_CP032759.1"/>
</dbReference>
<dbReference type="PROSITE" id="PS00723">
    <property type="entry name" value="POLYPRENYL_SYNTHASE_1"/>
    <property type="match status" value="1"/>
</dbReference>
<dbReference type="InterPro" id="IPR008949">
    <property type="entry name" value="Isoprenoid_synthase_dom_sf"/>
</dbReference>